<feature type="transmembrane region" description="Helical" evidence="2">
    <location>
        <begin position="63"/>
        <end position="91"/>
    </location>
</feature>
<feature type="transmembrane region" description="Helical" evidence="2">
    <location>
        <begin position="195"/>
        <end position="215"/>
    </location>
</feature>
<feature type="compositionally biased region" description="Polar residues" evidence="1">
    <location>
        <begin position="395"/>
        <end position="410"/>
    </location>
</feature>
<sequence>MLEDKLKYLKNLRVQIGLLTIVGWAVGMAIDRTYVNKYRVRADGIFANIPPLNPLVRDEGDKAALIILSIIETLLFGLGIGFFIAVGFRVFQIKNKMLKKRMIWCWACISYFMVSWWPHSTAHSLIMVSAADPTDNYIAIEIAFHWTIMFCSLTLAYFQYDLILLMYEVAMMRLKMKEGREVDPLKKEWYRNFKYHSLIVLAIMFAVGMIVAFHYDPISDSMRKYQIFFYITFKIIDSVILGCGFAFLYIIVWIITPLPNNNGKRVSIISSACIFFLFLIQFPHPLIHNKSPASMKNVIAIDYGVHIPIIIATTVLAFYQFRMLELATDAKSSLSVAAQMRRKKDGTSSTGDVTMKSLDGTGAQSSSSIGVSGASNEMVSNSGTHSSGDVDQKEQQTIGESNKDLISSDITLEVKPSEE</sequence>
<feature type="transmembrane region" description="Helical" evidence="2">
    <location>
        <begin position="227"/>
        <end position="254"/>
    </location>
</feature>
<organism evidence="3 4">
    <name type="scientific">Tieghemostelium lacteum</name>
    <name type="common">Slime mold</name>
    <name type="synonym">Dictyostelium lacteum</name>
    <dbReference type="NCBI Taxonomy" id="361077"/>
    <lineage>
        <taxon>Eukaryota</taxon>
        <taxon>Amoebozoa</taxon>
        <taxon>Evosea</taxon>
        <taxon>Eumycetozoa</taxon>
        <taxon>Dictyostelia</taxon>
        <taxon>Dictyosteliales</taxon>
        <taxon>Raperosteliaceae</taxon>
        <taxon>Tieghemostelium</taxon>
    </lineage>
</organism>
<dbReference type="OrthoDB" id="16189at2759"/>
<evidence type="ECO:0000313" key="4">
    <source>
        <dbReference type="Proteomes" id="UP000076078"/>
    </source>
</evidence>
<keyword evidence="2" id="KW-1133">Transmembrane helix</keyword>
<dbReference type="Proteomes" id="UP000076078">
    <property type="component" value="Unassembled WGS sequence"/>
</dbReference>
<feature type="compositionally biased region" description="Low complexity" evidence="1">
    <location>
        <begin position="362"/>
        <end position="375"/>
    </location>
</feature>
<evidence type="ECO:0000256" key="1">
    <source>
        <dbReference type="SAM" id="MobiDB-lite"/>
    </source>
</evidence>
<keyword evidence="4" id="KW-1185">Reference proteome</keyword>
<gene>
    <name evidence="3" type="ORF">DLAC_08694</name>
</gene>
<evidence type="ECO:0000256" key="2">
    <source>
        <dbReference type="SAM" id="Phobius"/>
    </source>
</evidence>
<comment type="caution">
    <text evidence="3">The sequence shown here is derived from an EMBL/GenBank/DDBJ whole genome shotgun (WGS) entry which is preliminary data.</text>
</comment>
<proteinExistence type="predicted"/>
<dbReference type="EMBL" id="LODT01000037">
    <property type="protein sequence ID" value="KYQ90110.1"/>
    <property type="molecule type" value="Genomic_DNA"/>
</dbReference>
<feature type="transmembrane region" description="Helical" evidence="2">
    <location>
        <begin position="143"/>
        <end position="167"/>
    </location>
</feature>
<protein>
    <submittedName>
        <fullName evidence="3">Uncharacterized protein</fullName>
    </submittedName>
</protein>
<name>A0A151Z830_TIELA</name>
<evidence type="ECO:0000313" key="3">
    <source>
        <dbReference type="EMBL" id="KYQ90110.1"/>
    </source>
</evidence>
<dbReference type="AlphaFoldDB" id="A0A151Z830"/>
<feature type="transmembrane region" description="Helical" evidence="2">
    <location>
        <begin position="303"/>
        <end position="321"/>
    </location>
</feature>
<dbReference type="InParanoid" id="A0A151Z830"/>
<dbReference type="OMA" id="LMYEVAM"/>
<keyword evidence="2" id="KW-0472">Membrane</keyword>
<reference evidence="3 4" key="1">
    <citation type="submission" date="2015-12" db="EMBL/GenBank/DDBJ databases">
        <title>Dictyostelia acquired genes for synthesis and detection of signals that induce cell-type specialization by lateral gene transfer from prokaryotes.</title>
        <authorList>
            <person name="Gloeckner G."/>
            <person name="Schaap P."/>
        </authorList>
    </citation>
    <scope>NUCLEOTIDE SEQUENCE [LARGE SCALE GENOMIC DNA]</scope>
    <source>
        <strain evidence="3 4">TK</strain>
    </source>
</reference>
<feature type="transmembrane region" description="Helical" evidence="2">
    <location>
        <begin position="266"/>
        <end position="283"/>
    </location>
</feature>
<feature type="compositionally biased region" description="Polar residues" evidence="1">
    <location>
        <begin position="377"/>
        <end position="387"/>
    </location>
</feature>
<feature type="region of interest" description="Disordered" evidence="1">
    <location>
        <begin position="345"/>
        <end position="419"/>
    </location>
</feature>
<feature type="transmembrane region" description="Helical" evidence="2">
    <location>
        <begin position="12"/>
        <end position="30"/>
    </location>
</feature>
<feature type="transmembrane region" description="Helical" evidence="2">
    <location>
        <begin position="103"/>
        <end position="119"/>
    </location>
</feature>
<accession>A0A151Z830</accession>
<keyword evidence="2" id="KW-0812">Transmembrane</keyword>